<organism evidence="2 3">
    <name type="scientific">Vibrio cholerae</name>
    <dbReference type="NCBI Taxonomy" id="666"/>
    <lineage>
        <taxon>Bacteria</taxon>
        <taxon>Pseudomonadati</taxon>
        <taxon>Pseudomonadota</taxon>
        <taxon>Gammaproteobacteria</taxon>
        <taxon>Vibrionales</taxon>
        <taxon>Vibrionaceae</taxon>
        <taxon>Vibrio</taxon>
    </lineage>
</organism>
<evidence type="ECO:0000259" key="1">
    <source>
        <dbReference type="Pfam" id="PF12323"/>
    </source>
</evidence>
<feature type="domain" description="Transposase putative helix-turn-helix" evidence="1">
    <location>
        <begin position="5"/>
        <end position="48"/>
    </location>
</feature>
<dbReference type="EMBL" id="VUAA01000023">
    <property type="protein sequence ID" value="KAA1253321.1"/>
    <property type="molecule type" value="Genomic_DNA"/>
</dbReference>
<reference evidence="2 3" key="1">
    <citation type="submission" date="2019-09" db="EMBL/GenBank/DDBJ databases">
        <authorList>
            <person name="Kritzky A."/>
            <person name="Schelkanova E.Y."/>
            <person name="Alkhova Z.V."/>
            <person name="Smirnova N.I."/>
        </authorList>
    </citation>
    <scope>NUCLEOTIDE SEQUENCE [LARGE SCALE GENOMIC DNA]</scope>
    <source>
        <strain evidence="2 3">M1526</strain>
    </source>
</reference>
<evidence type="ECO:0000313" key="3">
    <source>
        <dbReference type="Proteomes" id="UP000323225"/>
    </source>
</evidence>
<name>A0A5Q6PEV3_VIBCL</name>
<gene>
    <name evidence="2" type="ORF">F0M16_18275</name>
</gene>
<dbReference type="Proteomes" id="UP000323225">
    <property type="component" value="Unassembled WGS sequence"/>
</dbReference>
<accession>A0A5Q6PEV3</accession>
<proteinExistence type="predicted"/>
<comment type="caution">
    <text evidence="2">The sequence shown here is derived from an EMBL/GenBank/DDBJ whole genome shotgun (WGS) entry which is preliminary data.</text>
</comment>
<evidence type="ECO:0000313" key="2">
    <source>
        <dbReference type="EMBL" id="KAA1253321.1"/>
    </source>
</evidence>
<sequence length="84" mass="9954">MIQNMKVLRAFKFRLKVDEEQQSAFWNQSGAYSTVLQQTLKDLDKAYKDASKNPSYRGIVLLFHHFFHIHAMQEWMFSPFILVG</sequence>
<protein>
    <submittedName>
        <fullName evidence="2">Helix-turn-helix domain-containing protein</fullName>
    </submittedName>
</protein>
<dbReference type="AlphaFoldDB" id="A0A5Q6PEV3"/>
<dbReference type="InterPro" id="IPR021027">
    <property type="entry name" value="Transposase_put_HTH"/>
</dbReference>
<dbReference type="Pfam" id="PF12323">
    <property type="entry name" value="HTH_OrfB_IS605"/>
    <property type="match status" value="1"/>
</dbReference>